<keyword evidence="2" id="KW-1185">Reference proteome</keyword>
<comment type="caution">
    <text evidence="1">The sequence shown here is derived from an EMBL/GenBank/DDBJ whole genome shotgun (WGS) entry which is preliminary data.</text>
</comment>
<dbReference type="Proteomes" id="UP000298337">
    <property type="component" value="Unassembled WGS sequence"/>
</dbReference>
<accession>A0A4Z0P412</accession>
<organism evidence="1 2">
    <name type="scientific">Hymenobacter fodinae</name>
    <dbReference type="NCBI Taxonomy" id="2510796"/>
    <lineage>
        <taxon>Bacteria</taxon>
        <taxon>Pseudomonadati</taxon>
        <taxon>Bacteroidota</taxon>
        <taxon>Cytophagia</taxon>
        <taxon>Cytophagales</taxon>
        <taxon>Hymenobacteraceae</taxon>
        <taxon>Hymenobacter</taxon>
    </lineage>
</organism>
<sequence length="60" mass="7020">MANPMTLHTHEQDFRNLITITATARGLHQSFIKKDYWVTWVLRNMADSAVADHVVFNYSR</sequence>
<dbReference type="RefSeq" id="WP_135435197.1">
    <property type="nucleotide sequence ID" value="NZ_SRLA01000003.1"/>
</dbReference>
<gene>
    <name evidence="1" type="ORF">EU556_16310</name>
</gene>
<dbReference type="OrthoDB" id="9780929at2"/>
<name>A0A4Z0P412_9BACT</name>
<reference evidence="1 2" key="1">
    <citation type="submission" date="2019-04" db="EMBL/GenBank/DDBJ databases">
        <authorList>
            <person name="Feng G."/>
            <person name="Zhang J."/>
            <person name="Zhu H."/>
        </authorList>
    </citation>
    <scope>NUCLEOTIDE SEQUENCE [LARGE SCALE GENOMIC DNA]</scope>
    <source>
        <strain evidence="1 2">92R-1</strain>
    </source>
</reference>
<proteinExistence type="predicted"/>
<dbReference type="AlphaFoldDB" id="A0A4Z0P412"/>
<evidence type="ECO:0000313" key="1">
    <source>
        <dbReference type="EMBL" id="TGE06405.1"/>
    </source>
</evidence>
<dbReference type="EMBL" id="SRLA01000003">
    <property type="protein sequence ID" value="TGE06405.1"/>
    <property type="molecule type" value="Genomic_DNA"/>
</dbReference>
<evidence type="ECO:0000313" key="2">
    <source>
        <dbReference type="Proteomes" id="UP000298337"/>
    </source>
</evidence>
<protein>
    <submittedName>
        <fullName evidence="1">Uncharacterized protein</fullName>
    </submittedName>
</protein>